<evidence type="ECO:0000256" key="4">
    <source>
        <dbReference type="ARBA" id="ARBA00022989"/>
    </source>
</evidence>
<sequence length="314" mass="35543">MGVGILYLAFKGQDLNGIWLEIKNAKIHWVMASCVSLWMAHVLRAARWRMLYQSINYKVGFWHTYHAVIIGYLANLALPRFGEIGRCSIMLRTEKVPMFSSIGTVITERLIDVLILFSGGVFMLVFQYNLVSGFIYNNLYLNFALKLRSLNYLSLIGIGLVLMFFLFLMIYFIKKKLSKKFLRILAGLKQGFNSYGKLKNKALFMLYTFGIWFFYCLSMYLAFSSIQITSNLGFNAAFTALVFSSFAMVAPVQGGIGVFHWMVAQSLVLYSLSFKDGLAYATIIHSSQILLTLILGSLSLLAVLTKKQKVTKAV</sequence>
<organism evidence="7 8">
    <name type="scientific">Pedobacter ginsengiterrae</name>
    <dbReference type="NCBI Taxonomy" id="871696"/>
    <lineage>
        <taxon>Bacteria</taxon>
        <taxon>Pseudomonadati</taxon>
        <taxon>Bacteroidota</taxon>
        <taxon>Sphingobacteriia</taxon>
        <taxon>Sphingobacteriales</taxon>
        <taxon>Sphingobacteriaceae</taxon>
        <taxon>Pedobacter</taxon>
    </lineage>
</organism>
<evidence type="ECO:0000313" key="7">
    <source>
        <dbReference type="EMBL" id="GAA3983731.1"/>
    </source>
</evidence>
<name>A0ABP7QKP9_9SPHI</name>
<evidence type="ECO:0000256" key="5">
    <source>
        <dbReference type="ARBA" id="ARBA00023136"/>
    </source>
</evidence>
<gene>
    <name evidence="7" type="ORF">GCM10022246_39450</name>
</gene>
<dbReference type="Proteomes" id="UP001501081">
    <property type="component" value="Unassembled WGS sequence"/>
</dbReference>
<feature type="transmembrane region" description="Helical" evidence="6">
    <location>
        <begin position="232"/>
        <end position="249"/>
    </location>
</feature>
<evidence type="ECO:0000256" key="2">
    <source>
        <dbReference type="ARBA" id="ARBA00022475"/>
    </source>
</evidence>
<dbReference type="InterPro" id="IPR022791">
    <property type="entry name" value="L-PG_synthase/AglD"/>
</dbReference>
<feature type="transmembrane region" description="Helical" evidence="6">
    <location>
        <begin position="110"/>
        <end position="130"/>
    </location>
</feature>
<evidence type="ECO:0000313" key="8">
    <source>
        <dbReference type="Proteomes" id="UP001501081"/>
    </source>
</evidence>
<evidence type="ECO:0000256" key="1">
    <source>
        <dbReference type="ARBA" id="ARBA00004651"/>
    </source>
</evidence>
<reference evidence="8" key="1">
    <citation type="journal article" date="2019" name="Int. J. Syst. Evol. Microbiol.">
        <title>The Global Catalogue of Microorganisms (GCM) 10K type strain sequencing project: providing services to taxonomists for standard genome sequencing and annotation.</title>
        <authorList>
            <consortium name="The Broad Institute Genomics Platform"/>
            <consortium name="The Broad Institute Genome Sequencing Center for Infectious Disease"/>
            <person name="Wu L."/>
            <person name="Ma J."/>
        </authorList>
    </citation>
    <scope>NUCLEOTIDE SEQUENCE [LARGE SCALE GENOMIC DNA]</scope>
    <source>
        <strain evidence="8">JCM 17338</strain>
    </source>
</reference>
<comment type="caution">
    <text evidence="7">The sequence shown here is derived from an EMBL/GenBank/DDBJ whole genome shotgun (WGS) entry which is preliminary data.</text>
</comment>
<keyword evidence="3 6" id="KW-0812">Transmembrane</keyword>
<dbReference type="Pfam" id="PF03706">
    <property type="entry name" value="LPG_synthase_TM"/>
    <property type="match status" value="1"/>
</dbReference>
<accession>A0ABP7QKP9</accession>
<feature type="transmembrane region" description="Helical" evidence="6">
    <location>
        <begin position="204"/>
        <end position="226"/>
    </location>
</feature>
<feature type="transmembrane region" description="Helical" evidence="6">
    <location>
        <begin position="278"/>
        <end position="304"/>
    </location>
</feature>
<feature type="transmembrane region" description="Helical" evidence="6">
    <location>
        <begin position="27"/>
        <end position="46"/>
    </location>
</feature>
<evidence type="ECO:0000256" key="3">
    <source>
        <dbReference type="ARBA" id="ARBA00022692"/>
    </source>
</evidence>
<keyword evidence="8" id="KW-1185">Reference proteome</keyword>
<dbReference type="PANTHER" id="PTHR39087">
    <property type="entry name" value="UPF0104 MEMBRANE PROTEIN MJ1595"/>
    <property type="match status" value="1"/>
</dbReference>
<dbReference type="PANTHER" id="PTHR39087:SF2">
    <property type="entry name" value="UPF0104 MEMBRANE PROTEIN MJ1595"/>
    <property type="match status" value="1"/>
</dbReference>
<evidence type="ECO:0000256" key="6">
    <source>
        <dbReference type="SAM" id="Phobius"/>
    </source>
</evidence>
<keyword evidence="2" id="KW-1003">Cell membrane</keyword>
<comment type="subcellular location">
    <subcellularLocation>
        <location evidence="1">Cell membrane</location>
        <topology evidence="1">Multi-pass membrane protein</topology>
    </subcellularLocation>
</comment>
<proteinExistence type="predicted"/>
<feature type="transmembrane region" description="Helical" evidence="6">
    <location>
        <begin position="150"/>
        <end position="173"/>
    </location>
</feature>
<keyword evidence="5 6" id="KW-0472">Membrane</keyword>
<dbReference type="EMBL" id="BAABAK010000020">
    <property type="protein sequence ID" value="GAA3983731.1"/>
    <property type="molecule type" value="Genomic_DNA"/>
</dbReference>
<protein>
    <submittedName>
        <fullName evidence="7">Lysylphosphatidylglycerol synthase transmembrane domain-containing protein</fullName>
    </submittedName>
</protein>
<keyword evidence="4 6" id="KW-1133">Transmembrane helix</keyword>